<proteinExistence type="predicted"/>
<name>A0A409XZC9_9AGAR</name>
<protein>
    <submittedName>
        <fullName evidence="1">Uncharacterized protein</fullName>
    </submittedName>
</protein>
<reference evidence="1 2" key="1">
    <citation type="journal article" date="2018" name="Evol. Lett.">
        <title>Horizontal gene cluster transfer increased hallucinogenic mushroom diversity.</title>
        <authorList>
            <person name="Reynolds H.T."/>
            <person name="Vijayakumar V."/>
            <person name="Gluck-Thaler E."/>
            <person name="Korotkin H.B."/>
            <person name="Matheny P.B."/>
            <person name="Slot J.C."/>
        </authorList>
    </citation>
    <scope>NUCLEOTIDE SEQUENCE [LARGE SCALE GENOMIC DNA]</scope>
    <source>
        <strain evidence="1 2">SRW20</strain>
    </source>
</reference>
<accession>A0A409XZC9</accession>
<evidence type="ECO:0000313" key="2">
    <source>
        <dbReference type="Proteomes" id="UP000284706"/>
    </source>
</evidence>
<dbReference type="Proteomes" id="UP000284706">
    <property type="component" value="Unassembled WGS sequence"/>
</dbReference>
<keyword evidence="2" id="KW-1185">Reference proteome</keyword>
<sequence length="101" mass="11299">MALNLNPLPCVFIYTPARHLKVKRMAALFLARHSILKKTQARLGVRAVENEDSLVGTDYNFHKTWEDVVLAYAISNLQHERSEEPGVLLLTATAITETAVP</sequence>
<dbReference type="AlphaFoldDB" id="A0A409XZC9"/>
<evidence type="ECO:0000313" key="1">
    <source>
        <dbReference type="EMBL" id="PPQ96079.1"/>
    </source>
</evidence>
<dbReference type="EMBL" id="NHYE01001397">
    <property type="protein sequence ID" value="PPQ96079.1"/>
    <property type="molecule type" value="Genomic_DNA"/>
</dbReference>
<organism evidence="1 2">
    <name type="scientific">Gymnopilus dilepis</name>
    <dbReference type="NCBI Taxonomy" id="231916"/>
    <lineage>
        <taxon>Eukaryota</taxon>
        <taxon>Fungi</taxon>
        <taxon>Dikarya</taxon>
        <taxon>Basidiomycota</taxon>
        <taxon>Agaricomycotina</taxon>
        <taxon>Agaricomycetes</taxon>
        <taxon>Agaricomycetidae</taxon>
        <taxon>Agaricales</taxon>
        <taxon>Agaricineae</taxon>
        <taxon>Hymenogastraceae</taxon>
        <taxon>Gymnopilus</taxon>
    </lineage>
</organism>
<gene>
    <name evidence="1" type="ORF">CVT26_004711</name>
</gene>
<dbReference type="InParanoid" id="A0A409XZC9"/>
<comment type="caution">
    <text evidence="1">The sequence shown here is derived from an EMBL/GenBank/DDBJ whole genome shotgun (WGS) entry which is preliminary data.</text>
</comment>